<dbReference type="RefSeq" id="WP_015761163.1">
    <property type="nucleotide sequence ID" value="NZ_AP025575.1"/>
</dbReference>
<organism evidence="2 3">
    <name type="scientific">Eggerthella lenta</name>
    <name type="common">Eubacterium lentum</name>
    <dbReference type="NCBI Taxonomy" id="84112"/>
    <lineage>
        <taxon>Bacteria</taxon>
        <taxon>Bacillati</taxon>
        <taxon>Actinomycetota</taxon>
        <taxon>Coriobacteriia</taxon>
        <taxon>Eggerthellales</taxon>
        <taxon>Eggerthellaceae</taxon>
        <taxon>Eggerthella</taxon>
    </lineage>
</organism>
<dbReference type="PANTHER" id="PTHR43404">
    <property type="entry name" value="LIPOPOLYSACCHARIDE CHOLINEPHOSPHOTRANSFERASE LICD"/>
    <property type="match status" value="1"/>
</dbReference>
<feature type="domain" description="LicD/FKTN/FKRP nucleotidyltransferase" evidence="1">
    <location>
        <begin position="24"/>
        <end position="247"/>
    </location>
</feature>
<gene>
    <name evidence="2" type="ORF">GO726_12490</name>
</gene>
<evidence type="ECO:0000313" key="3">
    <source>
        <dbReference type="Proteomes" id="UP000436429"/>
    </source>
</evidence>
<dbReference type="OMA" id="HVDMHST"/>
<name>A0A844REK7_EGGLN</name>
<evidence type="ECO:0000313" key="2">
    <source>
        <dbReference type="EMBL" id="MVN33973.1"/>
    </source>
</evidence>
<proteinExistence type="predicted"/>
<dbReference type="Pfam" id="PF04991">
    <property type="entry name" value="LicD"/>
    <property type="match status" value="1"/>
</dbReference>
<reference evidence="2 3" key="1">
    <citation type="submission" date="2019-11" db="EMBL/GenBank/DDBJ databases">
        <title>Whole genome shotgun sequencing (WGS) data from Adlercreutzia equolifaciens ResAG-91, Eggerthella lenta MRI-F36, MRI-F37, MRI-F40, ResAG-49, ResAG-88, ResAG-121, ResAG-145, and Gordonibacter sp. ResAG-5, ResAG-26, ResAG-43, ResAG-50, ResAG-59.</title>
        <authorList>
            <person name="Stoll D.A."/>
            <person name="Danylec N."/>
            <person name="Franz C.M.A.P."/>
            <person name="Huch M."/>
        </authorList>
    </citation>
    <scope>NUCLEOTIDE SEQUENCE [LARGE SCALE GENOMIC DNA]</scope>
    <source>
        <strain evidence="2 3">ResAG-88</strain>
    </source>
</reference>
<dbReference type="AlphaFoldDB" id="A0A844REK7"/>
<dbReference type="GO" id="GO:0009100">
    <property type="term" value="P:glycoprotein metabolic process"/>
    <property type="evidence" value="ECO:0007669"/>
    <property type="project" value="UniProtKB-ARBA"/>
</dbReference>
<dbReference type="EMBL" id="WPOM01000032">
    <property type="protein sequence ID" value="MVN33973.1"/>
    <property type="molecule type" value="Genomic_DNA"/>
</dbReference>
<dbReference type="InterPro" id="IPR052942">
    <property type="entry name" value="LPS_cholinephosphotransferase"/>
</dbReference>
<dbReference type="Proteomes" id="UP000436429">
    <property type="component" value="Unassembled WGS sequence"/>
</dbReference>
<accession>A0A844REK7</accession>
<evidence type="ECO:0000259" key="1">
    <source>
        <dbReference type="Pfam" id="PF04991"/>
    </source>
</evidence>
<dbReference type="PANTHER" id="PTHR43404:SF2">
    <property type="entry name" value="LIPOPOLYSACCHARIDE CHOLINEPHOSPHOTRANSFERASE LICD"/>
    <property type="match status" value="1"/>
</dbReference>
<dbReference type="InterPro" id="IPR007074">
    <property type="entry name" value="LicD/FKTN/FKRP_NTP_transf"/>
</dbReference>
<protein>
    <recommendedName>
        <fullName evidence="1">LicD/FKTN/FKRP nucleotidyltransferase domain-containing protein</fullName>
    </recommendedName>
</protein>
<sequence length="277" mass="31838">MEMMTSNELKNSLVELLCDFDLFARKNNLRYSLAYGTLLGSIRHQGFIPWDDDIDLWMPRPDFERMLSIPYVGEVDVCLKSHLNGRFLFPYAKLTRADVEIDDPFWNSCGKQNLFIDIFPLDGLPDDPSSVEHLYREALKIKNDIAKSDVGIGFEKSAFRKIAKRAYIALRGGRRWRTRSYEKMQSLWSAYPYEDSTTVGMYAFPTPGLIEIMEKSDFETAISKGKFEGRDFPIPGNWDPILECLYGDYMTPPAPSQRSGHGLKAYKVALSQVEKQR</sequence>
<comment type="caution">
    <text evidence="2">The sequence shown here is derived from an EMBL/GenBank/DDBJ whole genome shotgun (WGS) entry which is preliminary data.</text>
</comment>